<dbReference type="InterPro" id="IPR036259">
    <property type="entry name" value="MFS_trans_sf"/>
</dbReference>
<dbReference type="GO" id="GO:0055056">
    <property type="term" value="F:D-glucose transmembrane transporter activity"/>
    <property type="evidence" value="ECO:0000318"/>
    <property type="project" value="GO_Central"/>
</dbReference>
<feature type="transmembrane region" description="Helical" evidence="9">
    <location>
        <begin position="171"/>
        <end position="192"/>
    </location>
</feature>
<dbReference type="FunFam" id="1.20.1250.20:FF:001511">
    <property type="entry name" value="Solute carrier family 2, facilitated glucose transporter member 5"/>
    <property type="match status" value="1"/>
</dbReference>
<comment type="subcellular location">
    <subcellularLocation>
        <location evidence="1">Cell membrane</location>
        <topology evidence="1">Multi-pass membrane protein</topology>
    </subcellularLocation>
</comment>
<dbReference type="GO" id="GO:0070837">
    <property type="term" value="P:dehydroascorbic acid transport"/>
    <property type="evidence" value="ECO:0000318"/>
    <property type="project" value="GO_Central"/>
</dbReference>
<dbReference type="NCBIfam" id="TIGR00879">
    <property type="entry name" value="SP"/>
    <property type="match status" value="1"/>
</dbReference>
<keyword evidence="3" id="KW-1003">Cell membrane</keyword>
<proteinExistence type="inferred from homology"/>
<feature type="transmembrane region" description="Helical" evidence="9">
    <location>
        <begin position="111"/>
        <end position="133"/>
    </location>
</feature>
<dbReference type="PROSITE" id="PS00217">
    <property type="entry name" value="SUGAR_TRANSPORT_2"/>
    <property type="match status" value="1"/>
</dbReference>
<keyword evidence="12" id="KW-1185">Reference proteome</keyword>
<keyword evidence="2 7" id="KW-0813">Transport</keyword>
<dbReference type="InParanoid" id="A0A7M7RHC8"/>
<dbReference type="OMA" id="GSWCAIA"/>
<dbReference type="Pfam" id="PF00083">
    <property type="entry name" value="Sugar_tr"/>
    <property type="match status" value="1"/>
</dbReference>
<dbReference type="RefSeq" id="XP_795548.3">
    <property type="nucleotide sequence ID" value="XM_790455.5"/>
</dbReference>
<feature type="transmembrane region" description="Helical" evidence="9">
    <location>
        <begin position="388"/>
        <end position="410"/>
    </location>
</feature>
<dbReference type="OrthoDB" id="4540492at2759"/>
<dbReference type="GO" id="GO:0005886">
    <property type="term" value="C:plasma membrane"/>
    <property type="evidence" value="ECO:0007669"/>
    <property type="project" value="UniProtKB-SubCell"/>
</dbReference>
<dbReference type="InterPro" id="IPR005828">
    <property type="entry name" value="MFS_sugar_transport-like"/>
</dbReference>
<feature type="domain" description="Major facilitator superfamily (MFS) profile" evidence="10">
    <location>
        <begin position="63"/>
        <end position="508"/>
    </location>
</feature>
<dbReference type="AlphaFoldDB" id="A0A7M7RHC8"/>
<dbReference type="KEGG" id="spu:590868"/>
<keyword evidence="4 9" id="KW-0812">Transmembrane</keyword>
<evidence type="ECO:0000256" key="6">
    <source>
        <dbReference type="ARBA" id="ARBA00023136"/>
    </source>
</evidence>
<feature type="transmembrane region" description="Helical" evidence="9">
    <location>
        <begin position="145"/>
        <end position="165"/>
    </location>
</feature>
<dbReference type="InterPro" id="IPR005829">
    <property type="entry name" value="Sugar_transporter_CS"/>
</dbReference>
<evidence type="ECO:0000259" key="10">
    <source>
        <dbReference type="PROSITE" id="PS50850"/>
    </source>
</evidence>
<dbReference type="GeneID" id="590868"/>
<dbReference type="PROSITE" id="PS50850">
    <property type="entry name" value="MFS"/>
    <property type="match status" value="1"/>
</dbReference>
<dbReference type="InterPro" id="IPR020846">
    <property type="entry name" value="MFS_dom"/>
</dbReference>
<reference evidence="12" key="1">
    <citation type="submission" date="2015-02" db="EMBL/GenBank/DDBJ databases">
        <title>Genome sequencing for Strongylocentrotus purpuratus.</title>
        <authorList>
            <person name="Murali S."/>
            <person name="Liu Y."/>
            <person name="Vee V."/>
            <person name="English A."/>
            <person name="Wang M."/>
            <person name="Skinner E."/>
            <person name="Han Y."/>
            <person name="Muzny D.M."/>
            <person name="Worley K.C."/>
            <person name="Gibbs R.A."/>
        </authorList>
    </citation>
    <scope>NUCLEOTIDE SEQUENCE</scope>
</reference>
<evidence type="ECO:0000256" key="3">
    <source>
        <dbReference type="ARBA" id="ARBA00022475"/>
    </source>
</evidence>
<sequence length="543" mass="60261">MRSSSPLADGDMDGIVSAMQTTKLKTGESQIHGDDGELLNDAGERPDNHTKKEGFSFVLIFSAVSVTFGGSLLAGFNTAVLSVPSRHMKEFFNESHYQRSGDYLDENSERWLWSFTVSFLCIGAAVGALVSGYPSNKFGRKKTLMLNNAFSIVGASMMSLSFLAHSYEMVMIGRFVTGINLGVVTAVVPMYLTEISPTSLRGMVTVMHGMQQNFGVSLSQTLGLYVFTGESSWPWLIGPPVILISLFQLTTSLCCPESPRWLYIKKNQQQSAIKSLRRLRASNDISRDVSDMDEERAREKTQEVVGILDLLRLRQSDWGKPLLLTVVCNCCVHLTGVNAIWFYLVDVFRATGLTETQIGFVTVWLGLGNVIVNLLSGYCFDRFGRRPVIMGALGVCILNLCTLTVCMQFQTHYSWLPWISAALIACHTFMVSLGPGAAPFVICTEIWSQGPRSSAMAFGSQVYWTMNFLVGMLFPTLQDALGPYCFLLFAGSLGLILIYFWFELPETRNKTFEEIACGFTKKPTFENKDPLTRLHGDLPLQKS</sequence>
<feature type="transmembrane region" description="Helical" evidence="9">
    <location>
        <begin position="481"/>
        <end position="502"/>
    </location>
</feature>
<dbReference type="GO" id="GO:1990539">
    <property type="term" value="P:fructose import across plasma membrane"/>
    <property type="evidence" value="ECO:0007669"/>
    <property type="project" value="UniProtKB-ARBA"/>
</dbReference>
<feature type="transmembrane region" description="Helical" evidence="9">
    <location>
        <begin position="55"/>
        <end position="76"/>
    </location>
</feature>
<dbReference type="PANTHER" id="PTHR23503:SF8">
    <property type="entry name" value="FACILITATED GLUCOSE TRANSPORTER PROTEIN 1"/>
    <property type="match status" value="1"/>
</dbReference>
<accession>A0A7M7RHC8</accession>
<dbReference type="Proteomes" id="UP000007110">
    <property type="component" value="Unassembled WGS sequence"/>
</dbReference>
<dbReference type="EnsemblMetazoa" id="XM_790455">
    <property type="protein sequence ID" value="XP_795548"/>
    <property type="gene ID" value="LOC590868"/>
</dbReference>
<dbReference type="PRINTS" id="PR00171">
    <property type="entry name" value="SUGRTRNSPORT"/>
</dbReference>
<dbReference type="SUPFAM" id="SSF103473">
    <property type="entry name" value="MFS general substrate transporter"/>
    <property type="match status" value="1"/>
</dbReference>
<organism evidence="11 12">
    <name type="scientific">Strongylocentrotus purpuratus</name>
    <name type="common">Purple sea urchin</name>
    <dbReference type="NCBI Taxonomy" id="7668"/>
    <lineage>
        <taxon>Eukaryota</taxon>
        <taxon>Metazoa</taxon>
        <taxon>Echinodermata</taxon>
        <taxon>Eleutherozoa</taxon>
        <taxon>Echinozoa</taxon>
        <taxon>Echinoidea</taxon>
        <taxon>Euechinoidea</taxon>
        <taxon>Echinacea</taxon>
        <taxon>Camarodonta</taxon>
        <taxon>Echinidea</taxon>
        <taxon>Strongylocentrotidae</taxon>
        <taxon>Strongylocentrotus</taxon>
    </lineage>
</organism>
<evidence type="ECO:0000256" key="7">
    <source>
        <dbReference type="RuleBase" id="RU003346"/>
    </source>
</evidence>
<feature type="transmembrane region" description="Helical" evidence="9">
    <location>
        <begin position="322"/>
        <end position="344"/>
    </location>
</feature>
<reference evidence="11" key="2">
    <citation type="submission" date="2021-01" db="UniProtKB">
        <authorList>
            <consortium name="EnsemblMetazoa"/>
        </authorList>
    </citation>
    <scope>IDENTIFICATION</scope>
</reference>
<evidence type="ECO:0000256" key="2">
    <source>
        <dbReference type="ARBA" id="ARBA00022448"/>
    </source>
</evidence>
<name>A0A7M7RHC8_STRPU</name>
<evidence type="ECO:0000256" key="1">
    <source>
        <dbReference type="ARBA" id="ARBA00004651"/>
    </source>
</evidence>
<keyword evidence="6 9" id="KW-0472">Membrane</keyword>
<dbReference type="PANTHER" id="PTHR23503">
    <property type="entry name" value="SOLUTE CARRIER FAMILY 2"/>
    <property type="match status" value="1"/>
</dbReference>
<evidence type="ECO:0000313" key="12">
    <source>
        <dbReference type="Proteomes" id="UP000007110"/>
    </source>
</evidence>
<evidence type="ECO:0000256" key="9">
    <source>
        <dbReference type="SAM" id="Phobius"/>
    </source>
</evidence>
<dbReference type="GO" id="GO:0016020">
    <property type="term" value="C:membrane"/>
    <property type="evidence" value="ECO:0000318"/>
    <property type="project" value="GO_Central"/>
</dbReference>
<comment type="similarity">
    <text evidence="7">Belongs to the major facilitator superfamily. Sugar transporter (TC 2.A.1.1) family.</text>
</comment>
<dbReference type="InterPro" id="IPR045263">
    <property type="entry name" value="GLUT"/>
</dbReference>
<protein>
    <recommendedName>
        <fullName evidence="10">Major facilitator superfamily (MFS) profile domain-containing protein</fullName>
    </recommendedName>
</protein>
<feature type="transmembrane region" description="Helical" evidence="9">
    <location>
        <begin position="416"/>
        <end position="443"/>
    </location>
</feature>
<dbReference type="GO" id="GO:0046323">
    <property type="term" value="P:D-glucose import"/>
    <property type="evidence" value="ECO:0000318"/>
    <property type="project" value="GO_Central"/>
</dbReference>
<evidence type="ECO:0000256" key="4">
    <source>
        <dbReference type="ARBA" id="ARBA00022692"/>
    </source>
</evidence>
<dbReference type="InterPro" id="IPR003663">
    <property type="entry name" value="Sugar/inositol_transpt"/>
</dbReference>
<evidence type="ECO:0000256" key="8">
    <source>
        <dbReference type="SAM" id="MobiDB-lite"/>
    </source>
</evidence>
<evidence type="ECO:0000256" key="5">
    <source>
        <dbReference type="ARBA" id="ARBA00022989"/>
    </source>
</evidence>
<evidence type="ECO:0000313" key="11">
    <source>
        <dbReference type="EnsemblMetazoa" id="XP_795548"/>
    </source>
</evidence>
<keyword evidence="5 9" id="KW-1133">Transmembrane helix</keyword>
<dbReference type="GO" id="GO:0005353">
    <property type="term" value="F:fructose transmembrane transporter activity"/>
    <property type="evidence" value="ECO:0007669"/>
    <property type="project" value="UniProtKB-ARBA"/>
</dbReference>
<dbReference type="Gene3D" id="1.20.1250.20">
    <property type="entry name" value="MFS general substrate transporter like domains"/>
    <property type="match status" value="1"/>
</dbReference>
<feature type="transmembrane region" description="Helical" evidence="9">
    <location>
        <begin position="356"/>
        <end position="376"/>
    </location>
</feature>
<feature type="transmembrane region" description="Helical" evidence="9">
    <location>
        <begin position="455"/>
        <end position="475"/>
    </location>
</feature>
<feature type="region of interest" description="Disordered" evidence="8">
    <location>
        <begin position="26"/>
        <end position="45"/>
    </location>
</feature>